<dbReference type="Proteomes" id="UP000199588">
    <property type="component" value="Unassembled WGS sequence"/>
</dbReference>
<evidence type="ECO:0000256" key="2">
    <source>
        <dbReference type="ARBA" id="ARBA00022729"/>
    </source>
</evidence>
<accession>A0A1G5ANV0</accession>
<dbReference type="Gene3D" id="1.20.120.10">
    <property type="entry name" value="Cytochrome c/b562"/>
    <property type="match status" value="1"/>
</dbReference>
<evidence type="ECO:0000256" key="1">
    <source>
        <dbReference type="ARBA" id="ARBA00005523"/>
    </source>
</evidence>
<protein>
    <submittedName>
        <fullName evidence="4">Soluble cytochrome b562</fullName>
    </submittedName>
</protein>
<comment type="similarity">
    <text evidence="1">Belongs to the cytochrome b562 family.</text>
</comment>
<evidence type="ECO:0000313" key="5">
    <source>
        <dbReference type="Proteomes" id="UP000199588"/>
    </source>
</evidence>
<keyword evidence="2 3" id="KW-0732">Signal</keyword>
<dbReference type="PIRSF" id="PIRSF000029">
    <property type="entry name" value="Cytochrome_b562"/>
    <property type="match status" value="1"/>
</dbReference>
<dbReference type="SUPFAM" id="SSF47175">
    <property type="entry name" value="Cytochromes"/>
    <property type="match status" value="1"/>
</dbReference>
<reference evidence="4 5" key="1">
    <citation type="submission" date="2016-10" db="EMBL/GenBank/DDBJ databases">
        <authorList>
            <person name="Varghese N."/>
            <person name="Submissions S."/>
        </authorList>
    </citation>
    <scope>NUCLEOTIDE SEQUENCE [LARGE SCALE GENOMIC DNA]</scope>
    <source>
        <strain evidence="4 5">DSM 22022</strain>
    </source>
</reference>
<gene>
    <name evidence="4" type="ORF">SAMN02910354_00356</name>
</gene>
<name>A0A1G5ANV0_9PAST</name>
<feature type="signal peptide" evidence="3">
    <location>
        <begin position="1"/>
        <end position="19"/>
    </location>
</feature>
<proteinExistence type="inferred from homology"/>
<dbReference type="InterPro" id="IPR010980">
    <property type="entry name" value="Cyt_c/b562"/>
</dbReference>
<comment type="caution">
    <text evidence="4">The sequence shown here is derived from an EMBL/GenBank/DDBJ whole genome shotgun (WGS) entry which is preliminary data.</text>
</comment>
<sequence length="126" mass="14401">MKKSLSLLAVLAFSFGLIACDGDNVRSEMQMMGRYNSELINAASAEEFHKASENLQKFSLEAMNKRPSTVKSDEEFKAYQQGMQHFIDVVQQADQLAQQGKFEEAKDLTKQLLEMKNQYHAEFKNK</sequence>
<keyword evidence="5" id="KW-1185">Reference proteome</keyword>
<dbReference type="InterPro" id="IPR009155">
    <property type="entry name" value="Cyt_b562"/>
</dbReference>
<evidence type="ECO:0000256" key="3">
    <source>
        <dbReference type="SAM" id="SignalP"/>
    </source>
</evidence>
<dbReference type="PROSITE" id="PS51257">
    <property type="entry name" value="PROKAR_LIPOPROTEIN"/>
    <property type="match status" value="1"/>
</dbReference>
<organism evidence="4 5">
    <name type="scientific">Basfia succiniciproducens</name>
    <dbReference type="NCBI Taxonomy" id="653940"/>
    <lineage>
        <taxon>Bacteria</taxon>
        <taxon>Pseudomonadati</taxon>
        <taxon>Pseudomonadota</taxon>
        <taxon>Gammaproteobacteria</taxon>
        <taxon>Pasteurellales</taxon>
        <taxon>Pasteurellaceae</taxon>
        <taxon>Basfia</taxon>
    </lineage>
</organism>
<evidence type="ECO:0000313" key="4">
    <source>
        <dbReference type="EMBL" id="SCX79545.1"/>
    </source>
</evidence>
<feature type="chain" id="PRO_5046730363" evidence="3">
    <location>
        <begin position="20"/>
        <end position="126"/>
    </location>
</feature>
<dbReference type="Pfam" id="PF07361">
    <property type="entry name" value="Cytochrom_B562"/>
    <property type="match status" value="1"/>
</dbReference>
<dbReference type="EMBL" id="FMUQ01000003">
    <property type="protein sequence ID" value="SCX79545.1"/>
    <property type="molecule type" value="Genomic_DNA"/>
</dbReference>
<dbReference type="RefSeq" id="WP_090653989.1">
    <property type="nucleotide sequence ID" value="NZ_CP197711.1"/>
</dbReference>